<feature type="transmembrane region" description="Helical" evidence="2">
    <location>
        <begin position="182"/>
        <end position="204"/>
    </location>
</feature>
<feature type="region of interest" description="Disordered" evidence="1">
    <location>
        <begin position="452"/>
        <end position="472"/>
    </location>
</feature>
<evidence type="ECO:0000313" key="4">
    <source>
        <dbReference type="Proteomes" id="UP001500618"/>
    </source>
</evidence>
<feature type="region of interest" description="Disordered" evidence="1">
    <location>
        <begin position="414"/>
        <end position="435"/>
    </location>
</feature>
<accession>A0ABN2GCF4</accession>
<keyword evidence="2" id="KW-0812">Transmembrane</keyword>
<sequence>MSSMRLGGTQRAPSGVRRSFLAMGSAAFEQGEGARAGAHRHRRGIDSRTVFALVIAAGLVGIAIVVEQWWVAAGLAVGLAAGLCWVSGLRRHSVVGTATAIMWWAVTAPVVAAVAGLHGPAADPVIQLSQSAGSILFTGVLVWLLAVLLPSRSSWLSIMVCWAINASAAGPLALLAPGVTVLIGWTMIATYLCWRTGAVGAYVTRVRERSRVSRLYEQSTGEQREIIDRLADAPRKATVLHQMSVPRDFGARLQFDAYVVAQTGVYGVMVADAIGRLQLNVSATRRVAVENRSMDDLLLDAAVSAYAVSDALRVRVLPLVALPGATFPPQYPGVVPATVSPRELDGPVDVVMLEPSLLVDRICYGETIYTPTQLDMIVRRARSVLYPTEQAPAHRLPVAPDRLPTVPLDAPPARPVPRSAPVPVAPRSQVSPQVTRRRVAQALQRQMPVRTDFPRVQPPPMAAAPVEPVRTGPTWDDQVWGRAAGSESMANQQAWKPYQVAERIEAPAPVERPVSAPTSRDSAELILGPGVEVMWFDDSGAWSGWVCATGVVRLSHVPNGAVDTGLNPGDRVVWVVARTEWDRAIAENRAVSPSLIQPVRAEMLQTV</sequence>
<evidence type="ECO:0000256" key="2">
    <source>
        <dbReference type="SAM" id="Phobius"/>
    </source>
</evidence>
<protein>
    <recommendedName>
        <fullName evidence="5">NERD domain-containing protein</fullName>
    </recommendedName>
</protein>
<evidence type="ECO:0000313" key="3">
    <source>
        <dbReference type="EMBL" id="GAA1668792.1"/>
    </source>
</evidence>
<dbReference type="Proteomes" id="UP001500618">
    <property type="component" value="Unassembled WGS sequence"/>
</dbReference>
<organism evidence="3 4">
    <name type="scientific">Fodinicola feengrottensis</name>
    <dbReference type="NCBI Taxonomy" id="435914"/>
    <lineage>
        <taxon>Bacteria</taxon>
        <taxon>Bacillati</taxon>
        <taxon>Actinomycetota</taxon>
        <taxon>Actinomycetes</taxon>
        <taxon>Mycobacteriales</taxon>
        <taxon>Fodinicola</taxon>
    </lineage>
</organism>
<comment type="caution">
    <text evidence="3">The sequence shown here is derived from an EMBL/GenBank/DDBJ whole genome shotgun (WGS) entry which is preliminary data.</text>
</comment>
<feature type="transmembrane region" description="Helical" evidence="2">
    <location>
        <begin position="72"/>
        <end position="89"/>
    </location>
</feature>
<feature type="transmembrane region" description="Helical" evidence="2">
    <location>
        <begin position="101"/>
        <end position="119"/>
    </location>
</feature>
<proteinExistence type="predicted"/>
<name>A0ABN2GCF4_9ACTN</name>
<keyword evidence="2" id="KW-0472">Membrane</keyword>
<dbReference type="EMBL" id="BAAANY010000007">
    <property type="protein sequence ID" value="GAA1668792.1"/>
    <property type="molecule type" value="Genomic_DNA"/>
</dbReference>
<feature type="transmembrane region" description="Helical" evidence="2">
    <location>
        <begin position="131"/>
        <end position="149"/>
    </location>
</feature>
<feature type="transmembrane region" description="Helical" evidence="2">
    <location>
        <begin position="49"/>
        <end position="66"/>
    </location>
</feature>
<gene>
    <name evidence="3" type="ORF">GCM10009765_17810</name>
</gene>
<reference evidence="3 4" key="1">
    <citation type="journal article" date="2019" name="Int. J. Syst. Evol. Microbiol.">
        <title>The Global Catalogue of Microorganisms (GCM) 10K type strain sequencing project: providing services to taxonomists for standard genome sequencing and annotation.</title>
        <authorList>
            <consortium name="The Broad Institute Genomics Platform"/>
            <consortium name="The Broad Institute Genome Sequencing Center for Infectious Disease"/>
            <person name="Wu L."/>
            <person name="Ma J."/>
        </authorList>
    </citation>
    <scope>NUCLEOTIDE SEQUENCE [LARGE SCALE GENOMIC DNA]</scope>
    <source>
        <strain evidence="3 4">JCM 14718</strain>
    </source>
</reference>
<keyword evidence="2" id="KW-1133">Transmembrane helix</keyword>
<feature type="transmembrane region" description="Helical" evidence="2">
    <location>
        <begin position="156"/>
        <end position="176"/>
    </location>
</feature>
<evidence type="ECO:0000256" key="1">
    <source>
        <dbReference type="SAM" id="MobiDB-lite"/>
    </source>
</evidence>
<feature type="compositionally biased region" description="Pro residues" evidence="1">
    <location>
        <begin position="414"/>
        <end position="424"/>
    </location>
</feature>
<evidence type="ECO:0008006" key="5">
    <source>
        <dbReference type="Google" id="ProtNLM"/>
    </source>
</evidence>
<dbReference type="RefSeq" id="WP_344308799.1">
    <property type="nucleotide sequence ID" value="NZ_BAAANY010000007.1"/>
</dbReference>
<keyword evidence="4" id="KW-1185">Reference proteome</keyword>